<dbReference type="AlphaFoldDB" id="A0A451CWW5"/>
<dbReference type="InterPro" id="IPR002318">
    <property type="entry name" value="Ala-tRNA-lgiase_IIc"/>
</dbReference>
<keyword evidence="3 11" id="KW-0436">Ligase</keyword>
<feature type="binding site" evidence="11">
    <location>
        <position position="566"/>
    </location>
    <ligand>
        <name>Zn(2+)</name>
        <dbReference type="ChEBI" id="CHEBI:29105"/>
    </ligand>
</feature>
<dbReference type="PRINTS" id="PR00980">
    <property type="entry name" value="TRNASYNTHALA"/>
</dbReference>
<keyword evidence="6 11" id="KW-0862">Zinc</keyword>
<keyword evidence="2 11" id="KW-0820">tRNA-binding</keyword>
<evidence type="ECO:0000256" key="5">
    <source>
        <dbReference type="ARBA" id="ARBA00022741"/>
    </source>
</evidence>
<evidence type="ECO:0000256" key="1">
    <source>
        <dbReference type="ARBA" id="ARBA00008226"/>
    </source>
</evidence>
<protein>
    <recommendedName>
        <fullName evidence="11">Alanine--tRNA ligase</fullName>
        <ecNumber evidence="11">6.1.1.7</ecNumber>
    </recommendedName>
    <alternativeName>
        <fullName evidence="11">Alanyl-tRNA synthetase</fullName>
        <shortName evidence="11">AlaRS</shortName>
    </alternativeName>
</protein>
<dbReference type="Gene3D" id="3.30.980.10">
    <property type="entry name" value="Threonyl-trna Synthetase, Chain A, domain 2"/>
    <property type="match status" value="1"/>
</dbReference>
<dbReference type="Pfam" id="PF01411">
    <property type="entry name" value="tRNA-synt_2c"/>
    <property type="match status" value="1"/>
</dbReference>
<keyword evidence="10 11" id="KW-0030">Aminoacyl-tRNA synthetase</keyword>
<dbReference type="GO" id="GO:0005829">
    <property type="term" value="C:cytosol"/>
    <property type="evidence" value="ECO:0007669"/>
    <property type="project" value="TreeGrafter"/>
</dbReference>
<dbReference type="GO" id="GO:0004813">
    <property type="term" value="F:alanine-tRNA ligase activity"/>
    <property type="evidence" value="ECO:0007669"/>
    <property type="project" value="UniProtKB-UniRule"/>
</dbReference>
<dbReference type="Gene3D" id="3.10.310.40">
    <property type="match status" value="1"/>
</dbReference>
<keyword evidence="7 11" id="KW-0067">ATP-binding</keyword>
<dbReference type="Proteomes" id="UP000294466">
    <property type="component" value="Chromosome"/>
</dbReference>
<dbReference type="InterPro" id="IPR009000">
    <property type="entry name" value="Transl_B-barrel_sf"/>
</dbReference>
<dbReference type="EC" id="6.1.1.7" evidence="11"/>
<comment type="cofactor">
    <cofactor evidence="11">
        <name>Zn(2+)</name>
        <dbReference type="ChEBI" id="CHEBI:29105"/>
    </cofactor>
    <text evidence="11">Binds 1 zinc ion per subunit.</text>
</comment>
<dbReference type="SUPFAM" id="SSF55186">
    <property type="entry name" value="ThrRS/AlaRS common domain"/>
    <property type="match status" value="1"/>
</dbReference>
<dbReference type="InterPro" id="IPR050058">
    <property type="entry name" value="Ala-tRNA_ligase"/>
</dbReference>
<evidence type="ECO:0000259" key="12">
    <source>
        <dbReference type="PROSITE" id="PS50860"/>
    </source>
</evidence>
<evidence type="ECO:0000256" key="7">
    <source>
        <dbReference type="ARBA" id="ARBA00022840"/>
    </source>
</evidence>
<sequence length="884" mass="103063">MKTDKIRSLFLQFFKEKNHTIVKSSSLIPANDNTLLFTNAGMNQFKEIYLGYKRNQTSSYTSSQYCIRTGGKHNDFNKVGYEPYHHTLFEMLGNFSFGEYFKETSIIYAWEFLTHKKWLKISRKKIWITYYYKDIETKNIWLNKIKIQPNHLITIYDKNNIKYHSNNFWKMGDSGPCGPCTEIFYDTRKNNKEKKKIKNYNELKKYCVEIWNLVFMQFNQIRSKKLIKLPIPSVDTGMGLERISAVLQKVSSSYETDNFIKLIQSIKKTIKIKSNNYISLRIIADHIRTATCLISENIIPGNEGRNYVLRRIIRRALSHGYFIGLHKPFFYKLSEFIIKNMTQINVDFNISSNINVIKKILLSEEKQFYQVLKIGMYKLKKEIIVNQTKKLCEKKIFHLYETFGLPIEITKDICKKKKISINFQKLNQIIKLNKQKQKKKHTQKNQHSSCLIHITKKSIFDGYHEYIKKSKITQIIYKNKSVSYLSEKCVGILVLNITPFYGESSGQIGDSGKIINKKGTFIVNNTQKNGNFTAHLGYLKKGILCVGENIVAKIDSKKRKRIQSNHSASHLLHAALIKKFGLNIVQKGSYINNKYFRFDFMYNDNLTEKDIQKLEIIINKKIQKNIKIHAIITSFSRAQKYNAIYLSSKKYKNTVRMICINNFSIELCNGTHHESTGKIGCFKIIKYKNIGNSIKRITAITGIPVIHYIQKKINKEKKIQNLLKNNSNDIYKSIKKLVNKISYIKKEKKDLTNQNISQISKNLISKAYNINDILIIISYISHLKYTMLKNISDTIKQKKESVIIILINKNTSIIRFLISVTNNIIQHINAIDVMNIIFSILSGKGGGNKNIVKGKLENTNIISEKIKKMKKKIIKYIHENNIYK</sequence>
<evidence type="ECO:0000256" key="11">
    <source>
        <dbReference type="HAMAP-Rule" id="MF_00036"/>
    </source>
</evidence>
<feature type="binding site" evidence="11">
    <location>
        <position position="668"/>
    </location>
    <ligand>
        <name>Zn(2+)</name>
        <dbReference type="ChEBI" id="CHEBI:29105"/>
    </ligand>
</feature>
<dbReference type="Gene3D" id="3.30.930.10">
    <property type="entry name" value="Bira Bifunctional Protein, Domain 2"/>
    <property type="match status" value="1"/>
</dbReference>
<dbReference type="Pfam" id="PF07973">
    <property type="entry name" value="tRNA_SAD"/>
    <property type="match status" value="1"/>
</dbReference>
<dbReference type="EMBL" id="LR217692">
    <property type="protein sequence ID" value="VFP77843.1"/>
    <property type="molecule type" value="Genomic_DNA"/>
</dbReference>
<keyword evidence="8 11" id="KW-0694">RNA-binding</keyword>
<dbReference type="SUPFAM" id="SSF101353">
    <property type="entry name" value="Putative anticodon-binding domain of alanyl-tRNA synthetase (AlaRS)"/>
    <property type="match status" value="1"/>
</dbReference>
<dbReference type="RefSeq" id="WP_154060861.1">
    <property type="nucleotide sequence ID" value="NZ_LR217692.1"/>
</dbReference>
<dbReference type="InterPro" id="IPR045864">
    <property type="entry name" value="aa-tRNA-synth_II/BPL/LPL"/>
</dbReference>
<dbReference type="HAMAP" id="MF_00036_B">
    <property type="entry name" value="Ala_tRNA_synth_B"/>
    <property type="match status" value="1"/>
</dbReference>
<evidence type="ECO:0000256" key="9">
    <source>
        <dbReference type="ARBA" id="ARBA00022917"/>
    </source>
</evidence>
<evidence type="ECO:0000313" key="13">
    <source>
        <dbReference type="EMBL" id="VFP77843.1"/>
    </source>
</evidence>
<keyword evidence="11" id="KW-0963">Cytoplasm</keyword>
<comment type="domain">
    <text evidence="11">Consists of three domains; the N-terminal catalytic domain, the editing domain and the C-terminal C-Ala domain. The editing domain removes incorrectly charged amino acids, while the C-Ala domain, along with tRNA(Ala), serves as a bridge to cooperatively bring together the editing and aminoacylation centers thus stimulating deacylation of misacylated tRNAs.</text>
</comment>
<dbReference type="GO" id="GO:0000049">
    <property type="term" value="F:tRNA binding"/>
    <property type="evidence" value="ECO:0007669"/>
    <property type="project" value="UniProtKB-KW"/>
</dbReference>
<dbReference type="FunFam" id="3.30.980.10:FF:000004">
    <property type="entry name" value="Alanine--tRNA ligase, cytoplasmic"/>
    <property type="match status" value="1"/>
</dbReference>
<dbReference type="SUPFAM" id="SSF50447">
    <property type="entry name" value="Translation proteins"/>
    <property type="match status" value="1"/>
</dbReference>
<comment type="subunit">
    <text evidence="11">Homotetramer.</text>
</comment>
<organism evidence="13 14">
    <name type="scientific">Buchnera aphidicola</name>
    <name type="common">Cinara cf. splendens/pseudotsugae 3390</name>
    <dbReference type="NCBI Taxonomy" id="2518980"/>
    <lineage>
        <taxon>Bacteria</taxon>
        <taxon>Pseudomonadati</taxon>
        <taxon>Pseudomonadota</taxon>
        <taxon>Gammaproteobacteria</taxon>
        <taxon>Enterobacterales</taxon>
        <taxon>Erwiniaceae</taxon>
        <taxon>Buchnera</taxon>
    </lineage>
</organism>
<evidence type="ECO:0000256" key="2">
    <source>
        <dbReference type="ARBA" id="ARBA00022555"/>
    </source>
</evidence>
<dbReference type="FunFam" id="3.10.310.40:FF:000001">
    <property type="entry name" value="Alanine--tRNA ligase"/>
    <property type="match status" value="1"/>
</dbReference>
<feature type="binding site" evidence="11">
    <location>
        <position position="672"/>
    </location>
    <ligand>
        <name>Zn(2+)</name>
        <dbReference type="ChEBI" id="CHEBI:29105"/>
    </ligand>
</feature>
<dbReference type="Pfam" id="PF02272">
    <property type="entry name" value="DHHA1"/>
    <property type="match status" value="1"/>
</dbReference>
<dbReference type="Gene3D" id="2.40.30.130">
    <property type="match status" value="1"/>
</dbReference>
<dbReference type="SUPFAM" id="SSF55681">
    <property type="entry name" value="Class II aaRS and biotin synthetases"/>
    <property type="match status" value="1"/>
</dbReference>
<dbReference type="PANTHER" id="PTHR11777:SF9">
    <property type="entry name" value="ALANINE--TRNA LIGASE, CYTOPLASMIC"/>
    <property type="match status" value="1"/>
</dbReference>
<dbReference type="FunFam" id="3.30.930.10:FF:000004">
    <property type="entry name" value="Alanine--tRNA ligase"/>
    <property type="match status" value="1"/>
</dbReference>
<evidence type="ECO:0000256" key="3">
    <source>
        <dbReference type="ARBA" id="ARBA00022598"/>
    </source>
</evidence>
<comment type="subcellular location">
    <subcellularLocation>
        <location evidence="11">Cytoplasm</location>
    </subcellularLocation>
</comment>
<dbReference type="InterPro" id="IPR018165">
    <property type="entry name" value="Ala-tRNA-synth_IIc_core"/>
</dbReference>
<keyword evidence="5 11" id="KW-0547">Nucleotide-binding</keyword>
<dbReference type="GO" id="GO:0008270">
    <property type="term" value="F:zinc ion binding"/>
    <property type="evidence" value="ECO:0007669"/>
    <property type="project" value="UniProtKB-UniRule"/>
</dbReference>
<dbReference type="InterPro" id="IPR018163">
    <property type="entry name" value="Thr/Ala-tRNA-synth_IIc_edit"/>
</dbReference>
<reference evidence="13 14" key="1">
    <citation type="submission" date="2019-02" db="EMBL/GenBank/DDBJ databases">
        <authorList>
            <person name="Manzano-Marin A."/>
            <person name="Manzano-Marin A."/>
        </authorList>
    </citation>
    <scope>NUCLEOTIDE SEQUENCE [LARGE SCALE GENOMIC DNA]</scope>
    <source>
        <strain evidence="13 14">BuCisplendens/pseudotsugae</strain>
    </source>
</reference>
<dbReference type="PROSITE" id="PS50860">
    <property type="entry name" value="AA_TRNA_LIGASE_II_ALA"/>
    <property type="match status" value="1"/>
</dbReference>
<dbReference type="OrthoDB" id="9803884at2"/>
<comment type="function">
    <text evidence="11">Catalyzes the attachment of alanine to tRNA(Ala) in a two-step reaction: alanine is first activated by ATP to form Ala-AMP and then transferred to the acceptor end of tRNA(Ala). Also edits incorrectly charged Ser-tRNA(Ala) and Gly-tRNA(Ala) via its editing domain.</text>
</comment>
<dbReference type="PANTHER" id="PTHR11777">
    <property type="entry name" value="ALANYL-TRNA SYNTHETASE"/>
    <property type="match status" value="1"/>
</dbReference>
<name>A0A451CWW5_9GAMM</name>
<feature type="binding site" evidence="11">
    <location>
        <position position="570"/>
    </location>
    <ligand>
        <name>Zn(2+)</name>
        <dbReference type="ChEBI" id="CHEBI:29105"/>
    </ligand>
</feature>
<evidence type="ECO:0000256" key="10">
    <source>
        <dbReference type="ARBA" id="ARBA00023146"/>
    </source>
</evidence>
<feature type="domain" description="Alanyl-transfer RNA synthetases family profile" evidence="12">
    <location>
        <begin position="1"/>
        <end position="711"/>
    </location>
</feature>
<dbReference type="SMART" id="SM00863">
    <property type="entry name" value="tRNA_SAD"/>
    <property type="match status" value="1"/>
</dbReference>
<accession>A0A451CWW5</accession>
<dbReference type="CDD" id="cd00673">
    <property type="entry name" value="AlaRS_core"/>
    <property type="match status" value="1"/>
</dbReference>
<comment type="catalytic activity">
    <reaction evidence="11">
        <text>tRNA(Ala) + L-alanine + ATP = L-alanyl-tRNA(Ala) + AMP + diphosphate</text>
        <dbReference type="Rhea" id="RHEA:12540"/>
        <dbReference type="Rhea" id="RHEA-COMP:9657"/>
        <dbReference type="Rhea" id="RHEA-COMP:9923"/>
        <dbReference type="ChEBI" id="CHEBI:30616"/>
        <dbReference type="ChEBI" id="CHEBI:33019"/>
        <dbReference type="ChEBI" id="CHEBI:57972"/>
        <dbReference type="ChEBI" id="CHEBI:78442"/>
        <dbReference type="ChEBI" id="CHEBI:78497"/>
        <dbReference type="ChEBI" id="CHEBI:456215"/>
        <dbReference type="EC" id="6.1.1.7"/>
    </reaction>
</comment>
<keyword evidence="4 11" id="KW-0479">Metal-binding</keyword>
<evidence type="ECO:0000256" key="4">
    <source>
        <dbReference type="ARBA" id="ARBA00022723"/>
    </source>
</evidence>
<dbReference type="GO" id="GO:0002161">
    <property type="term" value="F:aminoacyl-tRNA deacylase activity"/>
    <property type="evidence" value="ECO:0007669"/>
    <property type="project" value="TreeGrafter"/>
</dbReference>
<evidence type="ECO:0000256" key="6">
    <source>
        <dbReference type="ARBA" id="ARBA00022833"/>
    </source>
</evidence>
<dbReference type="NCBIfam" id="TIGR00344">
    <property type="entry name" value="alaS"/>
    <property type="match status" value="1"/>
</dbReference>
<evidence type="ECO:0000256" key="8">
    <source>
        <dbReference type="ARBA" id="ARBA00022884"/>
    </source>
</evidence>
<proteinExistence type="inferred from homology"/>
<keyword evidence="9 11" id="KW-0648">Protein biosynthesis</keyword>
<comment type="similarity">
    <text evidence="1 11">Belongs to the class-II aminoacyl-tRNA synthetase family.</text>
</comment>
<dbReference type="InterPro" id="IPR018164">
    <property type="entry name" value="Ala-tRNA-synth_IIc_N"/>
</dbReference>
<dbReference type="InterPro" id="IPR012947">
    <property type="entry name" value="tRNA_SAD"/>
</dbReference>
<evidence type="ECO:0000313" key="14">
    <source>
        <dbReference type="Proteomes" id="UP000294466"/>
    </source>
</evidence>
<dbReference type="InterPro" id="IPR003156">
    <property type="entry name" value="DHHA1_dom"/>
</dbReference>
<dbReference type="GO" id="GO:0006419">
    <property type="term" value="P:alanyl-tRNA aminoacylation"/>
    <property type="evidence" value="ECO:0007669"/>
    <property type="project" value="UniProtKB-UniRule"/>
</dbReference>
<gene>
    <name evidence="11 13" type="primary">alaS</name>
    <name evidence="13" type="ORF">BUCISPPS3390_265</name>
</gene>
<dbReference type="GO" id="GO:0005524">
    <property type="term" value="F:ATP binding"/>
    <property type="evidence" value="ECO:0007669"/>
    <property type="project" value="UniProtKB-UniRule"/>
</dbReference>
<dbReference type="InterPro" id="IPR023033">
    <property type="entry name" value="Ala_tRNA_ligase_euk/bac"/>
</dbReference>
<dbReference type="InterPro" id="IPR018162">
    <property type="entry name" value="Ala-tRNA-ligase_IIc_anticod-bd"/>
</dbReference>